<dbReference type="Pfam" id="PF01726">
    <property type="entry name" value="LexA_DNA_bind"/>
    <property type="match status" value="1"/>
</dbReference>
<name>A0A6L5XXT5_9FIRM</name>
<organism evidence="2 3">
    <name type="scientific">Velocimicrobium porci</name>
    <dbReference type="NCBI Taxonomy" id="2606634"/>
    <lineage>
        <taxon>Bacteria</taxon>
        <taxon>Bacillati</taxon>
        <taxon>Bacillota</taxon>
        <taxon>Clostridia</taxon>
        <taxon>Lachnospirales</taxon>
        <taxon>Lachnospiraceae</taxon>
        <taxon>Velocimicrobium</taxon>
    </lineage>
</organism>
<dbReference type="Proteomes" id="UP000482209">
    <property type="component" value="Unassembled WGS sequence"/>
</dbReference>
<evidence type="ECO:0000313" key="3">
    <source>
        <dbReference type="Proteomes" id="UP000482209"/>
    </source>
</evidence>
<dbReference type="Gene3D" id="1.10.10.10">
    <property type="entry name" value="Winged helix-like DNA-binding domain superfamily/Winged helix DNA-binding domain"/>
    <property type="match status" value="1"/>
</dbReference>
<comment type="caution">
    <text evidence="2">The sequence shown here is derived from an EMBL/GenBank/DDBJ whole genome shotgun (WGS) entry which is preliminary data.</text>
</comment>
<dbReference type="InterPro" id="IPR006199">
    <property type="entry name" value="LexA_DNA-bd_dom"/>
</dbReference>
<dbReference type="GO" id="GO:0006508">
    <property type="term" value="P:proteolysis"/>
    <property type="evidence" value="ECO:0007669"/>
    <property type="project" value="InterPro"/>
</dbReference>
<dbReference type="GO" id="GO:0004252">
    <property type="term" value="F:serine-type endopeptidase activity"/>
    <property type="evidence" value="ECO:0007669"/>
    <property type="project" value="InterPro"/>
</dbReference>
<dbReference type="InterPro" id="IPR036388">
    <property type="entry name" value="WH-like_DNA-bd_sf"/>
</dbReference>
<keyword evidence="3" id="KW-1185">Reference proteome</keyword>
<reference evidence="2 3" key="1">
    <citation type="submission" date="2019-08" db="EMBL/GenBank/DDBJ databases">
        <title>In-depth cultivation of the pig gut microbiome towards novel bacterial diversity and tailored functional studies.</title>
        <authorList>
            <person name="Wylensek D."/>
            <person name="Hitch T.C.A."/>
            <person name="Clavel T."/>
        </authorList>
    </citation>
    <scope>NUCLEOTIDE SEQUENCE [LARGE SCALE GENOMIC DNA]</scope>
    <source>
        <strain evidence="2 3">WCA-693-APC-MOT-I</strain>
    </source>
</reference>
<dbReference type="EMBL" id="VUMT01000009">
    <property type="protein sequence ID" value="MSS63680.1"/>
    <property type="molecule type" value="Genomic_DNA"/>
</dbReference>
<dbReference type="AlphaFoldDB" id="A0A6L5XXT5"/>
<feature type="domain" description="LexA repressor DNA-binding" evidence="1">
    <location>
        <begin position="32"/>
        <end position="89"/>
    </location>
</feature>
<protein>
    <recommendedName>
        <fullName evidence="1">LexA repressor DNA-binding domain-containing protein</fullName>
    </recommendedName>
</protein>
<accession>A0A6L5XXT5</accession>
<dbReference type="SUPFAM" id="SSF46785">
    <property type="entry name" value="Winged helix' DNA-binding domain"/>
    <property type="match status" value="1"/>
</dbReference>
<sequence>MDGLLIRTISIISSWNRRNMDKGLEKQGIKSRQRVYDFLVDFITKNGYAPSVREICDGTDLKSTSSVYNHLMVLERMGKIHMKANKTRAISLVGYDFVKVG</sequence>
<gene>
    <name evidence="2" type="ORF">FYJ58_07290</name>
</gene>
<evidence type="ECO:0000313" key="2">
    <source>
        <dbReference type="EMBL" id="MSS63680.1"/>
    </source>
</evidence>
<evidence type="ECO:0000259" key="1">
    <source>
        <dbReference type="Pfam" id="PF01726"/>
    </source>
</evidence>
<proteinExistence type="predicted"/>
<dbReference type="InterPro" id="IPR036390">
    <property type="entry name" value="WH_DNA-bd_sf"/>
</dbReference>